<dbReference type="EC" id="4.1.1.44" evidence="2"/>
<feature type="domain" description="Carboxymuconolactone decarboxylase-like" evidence="1">
    <location>
        <begin position="48"/>
        <end position="111"/>
    </location>
</feature>
<dbReference type="InterPro" id="IPR003779">
    <property type="entry name" value="CMD-like"/>
</dbReference>
<evidence type="ECO:0000313" key="3">
    <source>
        <dbReference type="Proteomes" id="UP000543030"/>
    </source>
</evidence>
<evidence type="ECO:0000313" key="2">
    <source>
        <dbReference type="EMBL" id="MBB5189449.1"/>
    </source>
</evidence>
<accession>A0A840R7Y9</accession>
<gene>
    <name evidence="2" type="ORF">HNQ50_000159</name>
</gene>
<dbReference type="EMBL" id="JACHHN010000001">
    <property type="protein sequence ID" value="MBB5189449.1"/>
    <property type="molecule type" value="Genomic_DNA"/>
</dbReference>
<dbReference type="GO" id="GO:0047575">
    <property type="term" value="F:4-carboxymuconolactone decarboxylase activity"/>
    <property type="evidence" value="ECO:0007669"/>
    <property type="project" value="UniProtKB-EC"/>
</dbReference>
<dbReference type="Pfam" id="PF02627">
    <property type="entry name" value="CMD"/>
    <property type="match status" value="1"/>
</dbReference>
<dbReference type="PANTHER" id="PTHR34846:SF11">
    <property type="entry name" value="4-CARBOXYMUCONOLACTONE DECARBOXYLASE FAMILY PROTEIN (AFU_ORTHOLOGUE AFUA_6G11590)"/>
    <property type="match status" value="1"/>
</dbReference>
<comment type="caution">
    <text evidence="2">The sequence shown here is derived from an EMBL/GenBank/DDBJ whole genome shotgun (WGS) entry which is preliminary data.</text>
</comment>
<evidence type="ECO:0000259" key="1">
    <source>
        <dbReference type="Pfam" id="PF02627"/>
    </source>
</evidence>
<dbReference type="InterPro" id="IPR029032">
    <property type="entry name" value="AhpD-like"/>
</dbReference>
<reference evidence="2 3" key="1">
    <citation type="submission" date="2020-08" db="EMBL/GenBank/DDBJ databases">
        <title>Genomic Encyclopedia of Type Strains, Phase IV (KMG-IV): sequencing the most valuable type-strain genomes for metagenomic binning, comparative biology and taxonomic classification.</title>
        <authorList>
            <person name="Goeker M."/>
        </authorList>
    </citation>
    <scope>NUCLEOTIDE SEQUENCE [LARGE SCALE GENOMIC DNA]</scope>
    <source>
        <strain evidence="2 3">DSM 18233</strain>
    </source>
</reference>
<proteinExistence type="predicted"/>
<sequence>MTESARTDRLPPLAPAQLNDAQRKAAQALINGPRKGVKGPFVPLLRSPELMDRIQRVGEYLRYDSILPRRINEWVTLIVAREWSEPFEWSVHYPLALEAGVAQTTLDELAQGSRPQQMAADEALAWDFTLELTRNKGVSDITWQRALAQWQEQGTVELVGLIGYFTGMVMMLNAAHTPAITPVPLPVLPR</sequence>
<dbReference type="GO" id="GO:0051920">
    <property type="term" value="F:peroxiredoxin activity"/>
    <property type="evidence" value="ECO:0007669"/>
    <property type="project" value="InterPro"/>
</dbReference>
<name>A0A840R7Y9_9NEIS</name>
<dbReference type="SUPFAM" id="SSF69118">
    <property type="entry name" value="AhpD-like"/>
    <property type="match status" value="1"/>
</dbReference>
<dbReference type="PANTHER" id="PTHR34846">
    <property type="entry name" value="4-CARBOXYMUCONOLACTONE DECARBOXYLASE FAMILY PROTEIN (AFU_ORTHOLOGUE AFUA_6G11590)"/>
    <property type="match status" value="1"/>
</dbReference>
<keyword evidence="3" id="KW-1185">Reference proteome</keyword>
<dbReference type="Gene3D" id="1.20.1290.10">
    <property type="entry name" value="AhpD-like"/>
    <property type="match status" value="1"/>
</dbReference>
<protein>
    <submittedName>
        <fullName evidence="2">4-carboxymuconolactone decarboxylase</fullName>
        <ecNumber evidence="2">4.1.1.44</ecNumber>
    </submittedName>
</protein>
<keyword evidence="2" id="KW-0456">Lyase</keyword>
<organism evidence="2 3">
    <name type="scientific">Silvimonas terrae</name>
    <dbReference type="NCBI Taxonomy" id="300266"/>
    <lineage>
        <taxon>Bacteria</taxon>
        <taxon>Pseudomonadati</taxon>
        <taxon>Pseudomonadota</taxon>
        <taxon>Betaproteobacteria</taxon>
        <taxon>Neisseriales</taxon>
        <taxon>Chitinibacteraceae</taxon>
        <taxon>Silvimonas</taxon>
    </lineage>
</organism>
<dbReference type="AlphaFoldDB" id="A0A840R7Y9"/>
<dbReference type="Proteomes" id="UP000543030">
    <property type="component" value="Unassembled WGS sequence"/>
</dbReference>
<dbReference type="RefSeq" id="WP_184096562.1">
    <property type="nucleotide sequence ID" value="NZ_JACHHN010000001.1"/>
</dbReference>